<keyword evidence="1" id="KW-1133">Transmembrane helix</keyword>
<evidence type="ECO:0000313" key="2">
    <source>
        <dbReference type="EMBL" id="KAL0481452.1"/>
    </source>
</evidence>
<evidence type="ECO:0000313" key="3">
    <source>
        <dbReference type="Proteomes" id="UP001431209"/>
    </source>
</evidence>
<keyword evidence="3" id="KW-1185">Reference proteome</keyword>
<evidence type="ECO:0000256" key="1">
    <source>
        <dbReference type="SAM" id="Phobius"/>
    </source>
</evidence>
<dbReference type="EMBL" id="JAOPGA020000768">
    <property type="protein sequence ID" value="KAL0481452.1"/>
    <property type="molecule type" value="Genomic_DNA"/>
</dbReference>
<dbReference type="AlphaFoldDB" id="A0AAW2YWJ7"/>
<feature type="transmembrane region" description="Helical" evidence="1">
    <location>
        <begin position="155"/>
        <end position="175"/>
    </location>
</feature>
<accession>A0AAW2YWJ7</accession>
<gene>
    <name evidence="2" type="ORF">AKO1_011229</name>
</gene>
<comment type="caution">
    <text evidence="2">The sequence shown here is derived from an EMBL/GenBank/DDBJ whole genome shotgun (WGS) entry which is preliminary data.</text>
</comment>
<keyword evidence="1" id="KW-0812">Transmembrane</keyword>
<dbReference type="Proteomes" id="UP001431209">
    <property type="component" value="Unassembled WGS sequence"/>
</dbReference>
<organism evidence="2 3">
    <name type="scientific">Acrasis kona</name>
    <dbReference type="NCBI Taxonomy" id="1008807"/>
    <lineage>
        <taxon>Eukaryota</taxon>
        <taxon>Discoba</taxon>
        <taxon>Heterolobosea</taxon>
        <taxon>Tetramitia</taxon>
        <taxon>Eutetramitia</taxon>
        <taxon>Acrasidae</taxon>
        <taxon>Acrasis</taxon>
    </lineage>
</organism>
<sequence>MPVPRQRRVEIEAGVDKLIKHVKSRKRKPDLRDEVYSSIEAIFNVFDFLSSTFNKTLKLIPSPQGILGAIQQQIPFISKYTTGSFDDFVNAENKLLDVLLRMLTPIQDFMNSYYDFIYGGQYLSPEELYTTKLRFTQWWNPPSELEQKRSTWKTAIHYITRFIQLGMFYLLMVYWKIGYLKWKNKEGGGIHPYGQHMEMFVEPTTFDDHMSKRRQFYQQRSTSNQTNYNVMGSQTNENTNFFTYFPSRQDREEYIETKRGNYDEIVPVRIRRRPTQDEKTALSNQYQQQQQQQLYDYNNGYYQNDYYMPNDDFGYDSFPDY</sequence>
<proteinExistence type="predicted"/>
<keyword evidence="1" id="KW-0472">Membrane</keyword>
<protein>
    <submittedName>
        <fullName evidence="2">Translation machinery-associated protein 16</fullName>
    </submittedName>
</protein>
<name>A0AAW2YWJ7_9EUKA</name>
<reference evidence="2 3" key="1">
    <citation type="submission" date="2024-03" db="EMBL/GenBank/DDBJ databases">
        <title>The Acrasis kona genome and developmental transcriptomes reveal deep origins of eukaryotic multicellular pathways.</title>
        <authorList>
            <person name="Sheikh S."/>
            <person name="Fu C.-J."/>
            <person name="Brown M.W."/>
            <person name="Baldauf S.L."/>
        </authorList>
    </citation>
    <scope>NUCLEOTIDE SEQUENCE [LARGE SCALE GENOMIC DNA]</scope>
    <source>
        <strain evidence="2 3">ATCC MYA-3509</strain>
    </source>
</reference>